<dbReference type="GO" id="GO:0000053">
    <property type="term" value="P:argininosuccinate metabolic process"/>
    <property type="evidence" value="ECO:0007669"/>
    <property type="project" value="TreeGrafter"/>
</dbReference>
<dbReference type="InterPro" id="IPR014729">
    <property type="entry name" value="Rossmann-like_a/b/a_fold"/>
</dbReference>
<keyword evidence="7 9" id="KW-0547">Nucleotide-binding</keyword>
<evidence type="ECO:0000256" key="8">
    <source>
        <dbReference type="ARBA" id="ARBA00022840"/>
    </source>
</evidence>
<dbReference type="EMBL" id="JDRX01000008">
    <property type="protein sequence ID" value="KGN02518.1"/>
    <property type="molecule type" value="Genomic_DNA"/>
</dbReference>
<dbReference type="FunFam" id="3.90.1260.10:FF:000007">
    <property type="entry name" value="Argininosuccinate synthase"/>
    <property type="match status" value="1"/>
</dbReference>
<dbReference type="InterPro" id="IPR048267">
    <property type="entry name" value="Arginosuc_syn_N"/>
</dbReference>
<feature type="binding site" evidence="9">
    <location>
        <position position="122"/>
    </location>
    <ligand>
        <name>L-citrulline</name>
        <dbReference type="ChEBI" id="CHEBI:57743"/>
    </ligand>
</feature>
<keyword evidence="6 9" id="KW-0028">Amino-acid biosynthesis</keyword>
<name>A0AA88ZRY7_CLONO</name>
<proteinExistence type="inferred from homology"/>
<reference evidence="12 13" key="1">
    <citation type="submission" date="2014-01" db="EMBL/GenBank/DDBJ databases">
        <title>Plasmidome dynamics in the species complex Clostridium novyi sensu lato converts strains of independent lineages into distinctly different pathogens.</title>
        <authorList>
            <person name="Skarin H."/>
            <person name="Segerman B."/>
        </authorList>
    </citation>
    <scope>NUCLEOTIDE SEQUENCE [LARGE SCALE GENOMIC DNA]</scope>
    <source>
        <strain evidence="12 13">4570</strain>
    </source>
</reference>
<dbReference type="AlphaFoldDB" id="A0AA88ZRY7"/>
<dbReference type="InterPro" id="IPR023434">
    <property type="entry name" value="Arginosuc_synth_type_1_subfam"/>
</dbReference>
<dbReference type="InterPro" id="IPR024074">
    <property type="entry name" value="AS_cat/multimer_dom_body"/>
</dbReference>
<feature type="binding site" evidence="9">
    <location>
        <position position="118"/>
    </location>
    <ligand>
        <name>L-aspartate</name>
        <dbReference type="ChEBI" id="CHEBI:29991"/>
    </ligand>
</feature>
<dbReference type="PANTHER" id="PTHR11587">
    <property type="entry name" value="ARGININOSUCCINATE SYNTHASE"/>
    <property type="match status" value="1"/>
</dbReference>
<evidence type="ECO:0000256" key="7">
    <source>
        <dbReference type="ARBA" id="ARBA00022741"/>
    </source>
</evidence>
<dbReference type="GO" id="GO:0005524">
    <property type="term" value="F:ATP binding"/>
    <property type="evidence" value="ECO:0007669"/>
    <property type="project" value="UniProtKB-UniRule"/>
</dbReference>
<dbReference type="Gene3D" id="3.40.50.620">
    <property type="entry name" value="HUPs"/>
    <property type="match status" value="1"/>
</dbReference>
<dbReference type="RefSeq" id="WP_039249559.1">
    <property type="nucleotide sequence ID" value="NZ_JDRX01000008.1"/>
</dbReference>
<comment type="subcellular location">
    <subcellularLocation>
        <location evidence="9">Cytoplasm</location>
    </subcellularLocation>
</comment>
<evidence type="ECO:0000313" key="13">
    <source>
        <dbReference type="Proteomes" id="UP000030016"/>
    </source>
</evidence>
<comment type="catalytic activity">
    <reaction evidence="9">
        <text>L-citrulline + L-aspartate + ATP = 2-(N(omega)-L-arginino)succinate + AMP + diphosphate + H(+)</text>
        <dbReference type="Rhea" id="RHEA:10932"/>
        <dbReference type="ChEBI" id="CHEBI:15378"/>
        <dbReference type="ChEBI" id="CHEBI:29991"/>
        <dbReference type="ChEBI" id="CHEBI:30616"/>
        <dbReference type="ChEBI" id="CHEBI:33019"/>
        <dbReference type="ChEBI" id="CHEBI:57472"/>
        <dbReference type="ChEBI" id="CHEBI:57743"/>
        <dbReference type="ChEBI" id="CHEBI:456215"/>
        <dbReference type="EC" id="6.3.4.5"/>
    </reaction>
</comment>
<dbReference type="SUPFAM" id="SSF52402">
    <property type="entry name" value="Adenine nucleotide alpha hydrolases-like"/>
    <property type="match status" value="1"/>
</dbReference>
<dbReference type="CDD" id="cd01999">
    <property type="entry name" value="ASS"/>
    <property type="match status" value="1"/>
</dbReference>
<feature type="domain" description="Arginosuccinate synthase-like N-terminal" evidence="10">
    <location>
        <begin position="4"/>
        <end position="165"/>
    </location>
</feature>
<evidence type="ECO:0000313" key="12">
    <source>
        <dbReference type="EMBL" id="KGN02518.1"/>
    </source>
</evidence>
<dbReference type="GO" id="GO:0000050">
    <property type="term" value="P:urea cycle"/>
    <property type="evidence" value="ECO:0007669"/>
    <property type="project" value="TreeGrafter"/>
</dbReference>
<feature type="binding site" evidence="9">
    <location>
        <begin position="8"/>
        <end position="16"/>
    </location>
    <ligand>
        <name>ATP</name>
        <dbReference type="ChEBI" id="CHEBI:30616"/>
    </ligand>
</feature>
<feature type="binding site" evidence="9">
    <location>
        <position position="272"/>
    </location>
    <ligand>
        <name>L-citrulline</name>
        <dbReference type="ChEBI" id="CHEBI:57743"/>
    </ligand>
</feature>
<feature type="binding site" evidence="9">
    <location>
        <position position="123"/>
    </location>
    <ligand>
        <name>L-aspartate</name>
        <dbReference type="ChEBI" id="CHEBI:29991"/>
    </ligand>
</feature>
<dbReference type="PROSITE" id="PS00565">
    <property type="entry name" value="ARGININOSUCCIN_SYN_2"/>
    <property type="match status" value="1"/>
</dbReference>
<dbReference type="GO" id="GO:0004055">
    <property type="term" value="F:argininosuccinate synthase activity"/>
    <property type="evidence" value="ECO:0007669"/>
    <property type="project" value="UniProtKB-UniRule"/>
</dbReference>
<feature type="domain" description="Arginosuccinate synthase C-terminal" evidence="11">
    <location>
        <begin position="174"/>
        <end position="391"/>
    </location>
</feature>
<keyword evidence="4 9" id="KW-0055">Arginine biosynthesis</keyword>
<dbReference type="GO" id="GO:0006526">
    <property type="term" value="P:L-arginine biosynthetic process"/>
    <property type="evidence" value="ECO:0007669"/>
    <property type="project" value="UniProtKB-UniRule"/>
</dbReference>
<feature type="binding site" evidence="9">
    <location>
        <position position="122"/>
    </location>
    <ligand>
        <name>L-aspartate</name>
        <dbReference type="ChEBI" id="CHEBI:29991"/>
    </ligand>
</feature>
<evidence type="ECO:0000256" key="6">
    <source>
        <dbReference type="ARBA" id="ARBA00022605"/>
    </source>
</evidence>
<dbReference type="GO" id="GO:0005737">
    <property type="term" value="C:cytoplasm"/>
    <property type="evidence" value="ECO:0007669"/>
    <property type="project" value="UniProtKB-SubCell"/>
</dbReference>
<feature type="binding site" evidence="9">
    <location>
        <position position="86"/>
    </location>
    <ligand>
        <name>L-citrulline</name>
        <dbReference type="ChEBI" id="CHEBI:57743"/>
    </ligand>
</feature>
<feature type="binding site" evidence="9">
    <location>
        <position position="260"/>
    </location>
    <ligand>
        <name>L-citrulline</name>
        <dbReference type="ChEBI" id="CHEBI:57743"/>
    </ligand>
</feature>
<dbReference type="InterPro" id="IPR001518">
    <property type="entry name" value="Arginosuc_synth"/>
</dbReference>
<sequence>MKEKVVLAYSGGLDTSITIHWLKENYNLDVIACCVNVGQDEDFEEIKKKAIKSGATKIYVEDVKDEFVSEYIYKGVKANAVYEGKYLLGTSFARPLIAKKLVEVAHKEGAKYICHGCTGKGNDQVRFEVGIMSLDPSIKVIAPWRIWNIKSREDAIDYANANGIEVPVTKEKIYSRDQNLWHISHEGGDLENIKNEHKTDMYCMTVPPEKAKDEVSYINITFEKGEAKKLDGIEMSPVEILEKLNKIGGENGIGVIDLLENRLVGMKSRGVYETPGGTILYAAHKELEYLTMQKETFHFKQMVSQKYGELVYNGLWFSTLKESLDAFIDKTQEVVNGTVRLKLYKGNIMVAGMESPNALYEESISSFGASDFYDHKDAEGFINLFGLPYKINAMIQLKNQGK</sequence>
<dbReference type="Gene3D" id="3.90.1260.10">
    <property type="entry name" value="Argininosuccinate synthetase, chain A, domain 2"/>
    <property type="match status" value="1"/>
</dbReference>
<gene>
    <name evidence="9" type="primary">argG</name>
    <name evidence="12" type="ORF">Z969_05405</name>
</gene>
<keyword evidence="5 9" id="KW-0436">Ligase</keyword>
<feature type="binding site" evidence="9">
    <location>
        <position position="116"/>
    </location>
    <ligand>
        <name>ATP</name>
        <dbReference type="ChEBI" id="CHEBI:30616"/>
    </ligand>
</feature>
<feature type="binding site" evidence="9">
    <location>
        <position position="91"/>
    </location>
    <ligand>
        <name>L-citrulline</name>
        <dbReference type="ChEBI" id="CHEBI:57743"/>
    </ligand>
</feature>
<dbReference type="PROSITE" id="PS00564">
    <property type="entry name" value="ARGININOSUCCIN_SYN_1"/>
    <property type="match status" value="1"/>
</dbReference>
<dbReference type="SUPFAM" id="SSF69864">
    <property type="entry name" value="Argininosuccinate synthetase, C-terminal domain"/>
    <property type="match status" value="1"/>
</dbReference>
<organism evidence="12 13">
    <name type="scientific">Clostridium novyi A str. 4570</name>
    <dbReference type="NCBI Taxonomy" id="1444290"/>
    <lineage>
        <taxon>Bacteria</taxon>
        <taxon>Bacillati</taxon>
        <taxon>Bacillota</taxon>
        <taxon>Clostridia</taxon>
        <taxon>Eubacteriales</taxon>
        <taxon>Clostridiaceae</taxon>
        <taxon>Clostridium</taxon>
    </lineage>
</organism>
<comment type="similarity">
    <text evidence="9">Belongs to the argininosuccinate synthase family. Type 1 subfamily.</text>
</comment>
<keyword evidence="8 9" id="KW-0067">ATP-binding</keyword>
<feature type="binding site" evidence="9">
    <location>
        <position position="175"/>
    </location>
    <ligand>
        <name>L-citrulline</name>
        <dbReference type="ChEBI" id="CHEBI:57743"/>
    </ligand>
</feature>
<dbReference type="HAMAP" id="MF_00005">
    <property type="entry name" value="Arg_succ_synth_type1"/>
    <property type="match status" value="1"/>
</dbReference>
<dbReference type="NCBIfam" id="NF001770">
    <property type="entry name" value="PRK00509.1"/>
    <property type="match status" value="1"/>
</dbReference>
<protein>
    <recommendedName>
        <fullName evidence="3 9">Argininosuccinate synthase</fullName>
        <ecNumber evidence="3 9">6.3.4.5</ecNumber>
    </recommendedName>
    <alternativeName>
        <fullName evidence="9">Citrulline--aspartate ligase</fullName>
    </alternativeName>
</protein>
<evidence type="ECO:0000259" key="10">
    <source>
        <dbReference type="Pfam" id="PF00764"/>
    </source>
</evidence>
<dbReference type="Pfam" id="PF00764">
    <property type="entry name" value="Arginosuc_synth"/>
    <property type="match status" value="1"/>
</dbReference>
<accession>A0AA88ZRY7</accession>
<feature type="binding site" evidence="9">
    <location>
        <position position="126"/>
    </location>
    <ligand>
        <name>L-citrulline</name>
        <dbReference type="ChEBI" id="CHEBI:57743"/>
    </ligand>
</feature>
<dbReference type="Gene3D" id="1.20.5.470">
    <property type="entry name" value="Single helix bin"/>
    <property type="match status" value="1"/>
</dbReference>
<evidence type="ECO:0000256" key="3">
    <source>
        <dbReference type="ARBA" id="ARBA00012286"/>
    </source>
</evidence>
<dbReference type="PANTHER" id="PTHR11587:SF2">
    <property type="entry name" value="ARGININOSUCCINATE SYNTHASE"/>
    <property type="match status" value="1"/>
</dbReference>
<dbReference type="Proteomes" id="UP000030016">
    <property type="component" value="Unassembled WGS sequence"/>
</dbReference>
<comment type="pathway">
    <text evidence="1 9">Amino-acid biosynthesis; L-arginine biosynthesis; L-arginine from L-ornithine and carbamoyl phosphate: step 2/3.</text>
</comment>
<evidence type="ECO:0000256" key="9">
    <source>
        <dbReference type="HAMAP-Rule" id="MF_00005"/>
    </source>
</evidence>
<evidence type="ECO:0000256" key="1">
    <source>
        <dbReference type="ARBA" id="ARBA00004967"/>
    </source>
</evidence>
<evidence type="ECO:0000259" key="11">
    <source>
        <dbReference type="Pfam" id="PF20979"/>
    </source>
</evidence>
<feature type="binding site" evidence="9">
    <location>
        <position position="184"/>
    </location>
    <ligand>
        <name>L-citrulline</name>
        <dbReference type="ChEBI" id="CHEBI:57743"/>
    </ligand>
</feature>
<dbReference type="InterPro" id="IPR018223">
    <property type="entry name" value="Arginosuc_synth_CS"/>
</dbReference>
<dbReference type="InterPro" id="IPR048268">
    <property type="entry name" value="Arginosuc_syn_C"/>
</dbReference>
<comment type="caution">
    <text evidence="12">The sequence shown here is derived from an EMBL/GenBank/DDBJ whole genome shotgun (WGS) entry which is preliminary data.</text>
</comment>
<evidence type="ECO:0000256" key="4">
    <source>
        <dbReference type="ARBA" id="ARBA00022571"/>
    </source>
</evidence>
<dbReference type="NCBIfam" id="TIGR00032">
    <property type="entry name" value="argG"/>
    <property type="match status" value="1"/>
</dbReference>
<dbReference type="EC" id="6.3.4.5" evidence="3 9"/>
<comment type="caution">
    <text evidence="9">Lacks conserved residue(s) required for the propagation of feature annotation.</text>
</comment>
<dbReference type="Pfam" id="PF20979">
    <property type="entry name" value="Arginosuc_syn_C"/>
    <property type="match status" value="1"/>
</dbReference>
<dbReference type="FunFam" id="3.40.50.620:FF:000019">
    <property type="entry name" value="Argininosuccinate synthase"/>
    <property type="match status" value="1"/>
</dbReference>
<evidence type="ECO:0000256" key="2">
    <source>
        <dbReference type="ARBA" id="ARBA00011881"/>
    </source>
</evidence>
<comment type="subunit">
    <text evidence="2 9">Homotetramer.</text>
</comment>
<evidence type="ECO:0000256" key="5">
    <source>
        <dbReference type="ARBA" id="ARBA00022598"/>
    </source>
</evidence>
<keyword evidence="9" id="KW-0963">Cytoplasm</keyword>